<comment type="subcellular location">
    <subcellularLocation>
        <location evidence="1">Membrane</location>
        <topology evidence="1">Single-pass membrane protein</topology>
    </subcellularLocation>
</comment>
<feature type="domain" description="Ig-like" evidence="11">
    <location>
        <begin position="1040"/>
        <end position="1130"/>
    </location>
</feature>
<dbReference type="FunFam" id="2.60.40.10:FF:001377">
    <property type="entry name" value="Matrix remodeling associated 5"/>
    <property type="match status" value="1"/>
</dbReference>
<dbReference type="SUPFAM" id="SSF48726">
    <property type="entry name" value="Immunoglobulin"/>
    <property type="match status" value="10"/>
</dbReference>
<feature type="region of interest" description="Disordered" evidence="10">
    <location>
        <begin position="1"/>
        <end position="156"/>
    </location>
</feature>
<evidence type="ECO:0000256" key="10">
    <source>
        <dbReference type="SAM" id="MobiDB-lite"/>
    </source>
</evidence>
<dbReference type="GO" id="GO:0043005">
    <property type="term" value="C:neuron projection"/>
    <property type="evidence" value="ECO:0007669"/>
    <property type="project" value="TreeGrafter"/>
</dbReference>
<dbReference type="FunFam" id="2.60.40.10:FF:000076">
    <property type="entry name" value="Leucine-rich repeat and Ig domain-containing 4"/>
    <property type="match status" value="2"/>
</dbReference>
<evidence type="ECO:0000256" key="4">
    <source>
        <dbReference type="ARBA" id="ARBA00022729"/>
    </source>
</evidence>
<feature type="compositionally biased region" description="Low complexity" evidence="10">
    <location>
        <begin position="261"/>
        <end position="283"/>
    </location>
</feature>
<keyword evidence="2" id="KW-0433">Leucine-rich repeat</keyword>
<evidence type="ECO:0000313" key="13">
    <source>
        <dbReference type="Proteomes" id="UP001044222"/>
    </source>
</evidence>
<feature type="domain" description="Ig-like" evidence="11">
    <location>
        <begin position="550"/>
        <end position="641"/>
    </location>
</feature>
<evidence type="ECO:0000256" key="2">
    <source>
        <dbReference type="ARBA" id="ARBA00022614"/>
    </source>
</evidence>
<comment type="caution">
    <text evidence="12">The sequence shown here is derived from an EMBL/GenBank/DDBJ whole genome shotgun (WGS) entry which is preliminary data.</text>
</comment>
<feature type="region of interest" description="Disordered" evidence="10">
    <location>
        <begin position="261"/>
        <end position="432"/>
    </location>
</feature>
<feature type="domain" description="Ig-like" evidence="11">
    <location>
        <begin position="1237"/>
        <end position="1327"/>
    </location>
</feature>
<dbReference type="Gene3D" id="2.60.40.10">
    <property type="entry name" value="Immunoglobulins"/>
    <property type="match status" value="10"/>
</dbReference>
<reference evidence="12" key="1">
    <citation type="submission" date="2021-01" db="EMBL/GenBank/DDBJ databases">
        <title>A chromosome-scale assembly of European eel, Anguilla anguilla.</title>
        <authorList>
            <person name="Henkel C."/>
            <person name="Jong-Raadsen S.A."/>
            <person name="Dufour S."/>
            <person name="Weltzien F.-A."/>
            <person name="Palstra A.P."/>
            <person name="Pelster B."/>
            <person name="Spaink H.P."/>
            <person name="Van Den Thillart G.E."/>
            <person name="Jansen H."/>
            <person name="Zahm M."/>
            <person name="Klopp C."/>
            <person name="Cedric C."/>
            <person name="Louis A."/>
            <person name="Berthelot C."/>
            <person name="Parey E."/>
            <person name="Roest Crollius H."/>
            <person name="Montfort J."/>
            <person name="Robinson-Rechavi M."/>
            <person name="Bucao C."/>
            <person name="Bouchez O."/>
            <person name="Gislard M."/>
            <person name="Lluch J."/>
            <person name="Milhes M."/>
            <person name="Lampietro C."/>
            <person name="Lopez Roques C."/>
            <person name="Donnadieu C."/>
            <person name="Braasch I."/>
            <person name="Desvignes T."/>
            <person name="Postlethwait J."/>
            <person name="Bobe J."/>
            <person name="Guiguen Y."/>
            <person name="Dirks R."/>
        </authorList>
    </citation>
    <scope>NUCLEOTIDE SEQUENCE</scope>
    <source>
        <strain evidence="12">Tag_6206</strain>
        <tissue evidence="12">Liver</tissue>
    </source>
</reference>
<dbReference type="FunFam" id="2.60.40.10:FF:000621">
    <property type="entry name" value="Immunoglobulin superfamily member 10"/>
    <property type="match status" value="1"/>
</dbReference>
<dbReference type="SMART" id="SM00409">
    <property type="entry name" value="IG"/>
    <property type="match status" value="10"/>
</dbReference>
<evidence type="ECO:0000313" key="12">
    <source>
        <dbReference type="EMBL" id="KAG5833647.1"/>
    </source>
</evidence>
<organism evidence="12 13">
    <name type="scientific">Anguilla anguilla</name>
    <name type="common">European freshwater eel</name>
    <name type="synonym">Muraena anguilla</name>
    <dbReference type="NCBI Taxonomy" id="7936"/>
    <lineage>
        <taxon>Eukaryota</taxon>
        <taxon>Metazoa</taxon>
        <taxon>Chordata</taxon>
        <taxon>Craniata</taxon>
        <taxon>Vertebrata</taxon>
        <taxon>Euteleostomi</taxon>
        <taxon>Actinopterygii</taxon>
        <taxon>Neopterygii</taxon>
        <taxon>Teleostei</taxon>
        <taxon>Anguilliformes</taxon>
        <taxon>Anguillidae</taxon>
        <taxon>Anguilla</taxon>
    </lineage>
</organism>
<gene>
    <name evidence="12" type="ORF">ANANG_G00278100</name>
</gene>
<dbReference type="PANTHER" id="PTHR12231:SF261">
    <property type="entry name" value="IG-LIKE DOMAIN-CONTAINING PROTEIN"/>
    <property type="match status" value="1"/>
</dbReference>
<keyword evidence="7" id="KW-0472">Membrane</keyword>
<dbReference type="FunFam" id="2.60.40.10:FF:001402">
    <property type="entry name" value="Matrix remodeling associated 5"/>
    <property type="match status" value="1"/>
</dbReference>
<keyword evidence="6" id="KW-1133">Transmembrane helix</keyword>
<evidence type="ECO:0000256" key="6">
    <source>
        <dbReference type="ARBA" id="ARBA00022989"/>
    </source>
</evidence>
<evidence type="ECO:0000256" key="9">
    <source>
        <dbReference type="ARBA" id="ARBA00023319"/>
    </source>
</evidence>
<feature type="domain" description="Ig-like" evidence="11">
    <location>
        <begin position="946"/>
        <end position="1038"/>
    </location>
</feature>
<evidence type="ECO:0000256" key="3">
    <source>
        <dbReference type="ARBA" id="ARBA00022692"/>
    </source>
</evidence>
<evidence type="ECO:0000256" key="8">
    <source>
        <dbReference type="ARBA" id="ARBA00023157"/>
    </source>
</evidence>
<dbReference type="GO" id="GO:0016020">
    <property type="term" value="C:membrane"/>
    <property type="evidence" value="ECO:0007669"/>
    <property type="project" value="UniProtKB-SubCell"/>
</dbReference>
<feature type="domain" description="Ig-like" evidence="11">
    <location>
        <begin position="1333"/>
        <end position="1426"/>
    </location>
</feature>
<keyword evidence="8" id="KW-1015">Disulfide bond</keyword>
<dbReference type="InterPro" id="IPR003599">
    <property type="entry name" value="Ig_sub"/>
</dbReference>
<dbReference type="InterPro" id="IPR036179">
    <property type="entry name" value="Ig-like_dom_sf"/>
</dbReference>
<keyword evidence="5" id="KW-0677">Repeat</keyword>
<accession>A0A9D3LNS1</accession>
<dbReference type="Proteomes" id="UP001044222">
    <property type="component" value="Chromosome 16"/>
</dbReference>
<evidence type="ECO:0000259" key="11">
    <source>
        <dbReference type="PROSITE" id="PS50835"/>
    </source>
</evidence>
<dbReference type="FunFam" id="2.60.40.10:FF:000537">
    <property type="entry name" value="immunoglobulin superfamily member 10"/>
    <property type="match status" value="1"/>
</dbReference>
<dbReference type="PROSITE" id="PS50835">
    <property type="entry name" value="IG_LIKE"/>
    <property type="match status" value="10"/>
</dbReference>
<feature type="domain" description="Ig-like" evidence="11">
    <location>
        <begin position="1147"/>
        <end position="1232"/>
    </location>
</feature>
<feature type="domain" description="Ig-like" evidence="11">
    <location>
        <begin position="746"/>
        <end position="837"/>
    </location>
</feature>
<dbReference type="InterPro" id="IPR051170">
    <property type="entry name" value="Neural/epithelial_adhesion"/>
</dbReference>
<dbReference type="CDD" id="cd00096">
    <property type="entry name" value="Ig"/>
    <property type="match status" value="3"/>
</dbReference>
<dbReference type="FunFam" id="2.60.40.10:FF:001306">
    <property type="entry name" value="Matrix remodeling associated 5"/>
    <property type="match status" value="1"/>
</dbReference>
<name>A0A9D3LNS1_ANGAN</name>
<protein>
    <recommendedName>
        <fullName evidence="11">Ig-like domain-containing protein</fullName>
    </recommendedName>
</protein>
<proteinExistence type="predicted"/>
<dbReference type="InterPro" id="IPR003598">
    <property type="entry name" value="Ig_sub2"/>
</dbReference>
<evidence type="ECO:0000256" key="1">
    <source>
        <dbReference type="ARBA" id="ARBA00004167"/>
    </source>
</evidence>
<keyword evidence="3" id="KW-0812">Transmembrane</keyword>
<feature type="compositionally biased region" description="Polar residues" evidence="10">
    <location>
        <begin position="1"/>
        <end position="10"/>
    </location>
</feature>
<dbReference type="InterPro" id="IPR013783">
    <property type="entry name" value="Ig-like_fold"/>
</dbReference>
<dbReference type="SMART" id="SM00408">
    <property type="entry name" value="IGc2"/>
    <property type="match status" value="10"/>
</dbReference>
<dbReference type="Pfam" id="PF07679">
    <property type="entry name" value="I-set"/>
    <property type="match status" value="7"/>
</dbReference>
<dbReference type="InterPro" id="IPR007110">
    <property type="entry name" value="Ig-like_dom"/>
</dbReference>
<keyword evidence="4" id="KW-0732">Signal</keyword>
<dbReference type="FunFam" id="2.60.40.10:FF:000063">
    <property type="entry name" value="neural cell adhesion molecule L1"/>
    <property type="match status" value="1"/>
</dbReference>
<feature type="domain" description="Ig-like" evidence="11">
    <location>
        <begin position="647"/>
        <end position="738"/>
    </location>
</feature>
<sequence length="1428" mass="156621">MQSLESSVSPGTHKRTEEHETATSAPPPTPLSRETVTPAAVQEEFTSMSHPAVKPFEETETENSTEDASPVLSTHRPSDNSRMQTGMLPGRDTFKIHNQHNSTDSELTPPGRQTTPKYPLHPVSSPPLERLANPQNGATRTQDSQISQGHTKPNLQKETQERMGILHPLQIPSTEKPLTSTSSYQGPVLTKTATTAKPKLAVTREYKQNTNLAIPVKPEFTSSEEKVLSPRKDNIPDTTMRKATTITTSVITTSIAVTTTTGKTTTSTTTTALPRLRPNAPLPEFNREQPRLPHSPRNPGGNYIPDQHGGRAPSTNQRFPYYPNSRNPFIISRPSLFGLPDRTRPPATNPTSFSSAIKPGSVNNAQTTTTTKPPDTTKPPKALTAAPRTTSSTTSSTTKPKTLPSKTTPQPRLGQEARVRPPNTPFSPNTAITQNVSRDSHRTPVGPVQRGRPRITTTNIHTVSVHAEMDAALPCSSLGEPKPFLSWTKVSTGAIMAHNSRLQRFEVQSNGTLVIRNAQLQDRGQYLCTVQNPHGVDKMTLTLVVLAQLPRMVQPQHRDATVYLGDNTSLDCVAQGLPTPHITWVLPDRGVLRATSSSEQRVMLLANGTLQINQVNYPDRGIYKCIASNAAGADTLSVRLHVAALPPMIQQLRQENFTLPEGHALHVHCTAKGAPRPSIRWVVFDGTQIRPSQFVNGNLFVFPNGTLYIRSLTPKDSGNYECMASNAVGAARRTIRLNVRKSTSMARITSTSPQRTDVSYGGNLRLDCLASGDPGPRIIWRIPSKKLVDAHYSFDSRIKVFSNGTLSVQAVTEKDEGDYLCVARNKMGDDYVLLKVSVMMKPAKIEYKQLSNQKVSYGGDLKVDCIASGLPNPEIRWGLPDGTMVNSVMQSDDSGVRTRRYVVFNNGTLYFNEVGMKEEGDYTCYAENQIGKDEMKVHIKVVADSPAIKNKTFSVVKVPYGDSVALKCSAKGEPTPAITWLSPTNRIIPPASDKYQVHNDGTLLIQKAQRFDNGNYTCMARNTAGQDRKIIRVEVLVSAPTINGQSGVVSTVRETAFRDQRKLLDCKAEGTPIPRVMWVLPENVVLPAPYYGSRITVHRNGTLDIRSLRKTDSVQLICIARNEGGEARLVVHLDVMEIAERLQLRSPKTENLLLTIGSPMAVNCSVEGRPTPEVTWILPSGSLLLSGTQFSRFFHRPDGTLHISNPSPSDAGIYRCVGRNPTGHVERAVTLELGRKPEISNKYNSLVSIINGENLQLHCLSGGTPLPRLTWTLPSGLFLTRPQRMGRYAVLQNGTLTVQQASVYDRGTYTCKSANEHGSTLMTVPVIVIAYPPRITSGPAPVTYARTGVAIQLNCMVIGIPKAEVVWELPDKMQLMAAHQPRVFGNKYLHPQGSLIIQNPSSRDTGFYKCTAKNVIGVDTKATYVHVF</sequence>
<feature type="compositionally biased region" description="Polar residues" evidence="10">
    <location>
        <begin position="133"/>
        <end position="156"/>
    </location>
</feature>
<evidence type="ECO:0000256" key="7">
    <source>
        <dbReference type="ARBA" id="ARBA00023136"/>
    </source>
</evidence>
<feature type="compositionally biased region" description="Polar residues" evidence="10">
    <location>
        <begin position="99"/>
        <end position="116"/>
    </location>
</feature>
<dbReference type="PANTHER" id="PTHR12231">
    <property type="entry name" value="CTX-RELATED TYPE I TRANSMEMBRANE PROTEIN"/>
    <property type="match status" value="1"/>
</dbReference>
<feature type="compositionally biased region" description="Low complexity" evidence="10">
    <location>
        <begin position="367"/>
        <end position="409"/>
    </location>
</feature>
<evidence type="ECO:0000256" key="5">
    <source>
        <dbReference type="ARBA" id="ARBA00022737"/>
    </source>
</evidence>
<dbReference type="EMBL" id="JAFIRN010000016">
    <property type="protein sequence ID" value="KAG5833647.1"/>
    <property type="molecule type" value="Genomic_DNA"/>
</dbReference>
<dbReference type="FunFam" id="2.60.40.10:FF:001433">
    <property type="entry name" value="Matrix remodeling associated 5"/>
    <property type="match status" value="1"/>
</dbReference>
<keyword evidence="9" id="KW-0393">Immunoglobulin domain</keyword>
<feature type="domain" description="Ig-like" evidence="11">
    <location>
        <begin position="453"/>
        <end position="542"/>
    </location>
</feature>
<feature type="domain" description="Ig-like" evidence="11">
    <location>
        <begin position="842"/>
        <end position="942"/>
    </location>
</feature>
<dbReference type="InterPro" id="IPR013098">
    <property type="entry name" value="Ig_I-set"/>
</dbReference>
<keyword evidence="13" id="KW-1185">Reference proteome</keyword>
<feature type="compositionally biased region" description="Polar residues" evidence="10">
    <location>
        <begin position="349"/>
        <end position="366"/>
    </location>
</feature>
<dbReference type="Pfam" id="PF13927">
    <property type="entry name" value="Ig_3"/>
    <property type="match status" value="3"/>
</dbReference>